<dbReference type="OrthoDB" id="5638364at2"/>
<dbReference type="AlphaFoldDB" id="A0A2N8HCL9"/>
<proteinExistence type="predicted"/>
<organism evidence="1 2">
    <name type="scientific">Akkermansia muciniphila</name>
    <dbReference type="NCBI Taxonomy" id="239935"/>
    <lineage>
        <taxon>Bacteria</taxon>
        <taxon>Pseudomonadati</taxon>
        <taxon>Verrucomicrobiota</taxon>
        <taxon>Verrucomicrobiia</taxon>
        <taxon>Verrucomicrobiales</taxon>
        <taxon>Akkermansiaceae</taxon>
        <taxon>Akkermansia</taxon>
    </lineage>
</organism>
<gene>
    <name evidence="1" type="ORF">CXU22_07735</name>
</gene>
<dbReference type="EMBL" id="PJKA01000012">
    <property type="protein sequence ID" value="PNC17635.1"/>
    <property type="molecule type" value="Genomic_DNA"/>
</dbReference>
<protein>
    <submittedName>
        <fullName evidence="1">Uncharacterized protein</fullName>
    </submittedName>
</protein>
<evidence type="ECO:0000313" key="1">
    <source>
        <dbReference type="EMBL" id="PNC17635.1"/>
    </source>
</evidence>
<dbReference type="RefSeq" id="WP_102714226.1">
    <property type="nucleotide sequence ID" value="NZ_CABMLK010000001.1"/>
</dbReference>
<comment type="caution">
    <text evidence="1">The sequence shown here is derived from an EMBL/GenBank/DDBJ whole genome shotgun (WGS) entry which is preliminary data.</text>
</comment>
<reference evidence="1 2" key="1">
    <citation type="journal article" date="2017" name="BMC Genomics">
        <title>Genome sequencing of 39 Akkermansia muciniphila isolates reveals its population structure, genomic and functional diverisity, and global distribution in mammalian gut microbiotas.</title>
        <authorList>
            <person name="Guo X."/>
            <person name="Li S."/>
            <person name="Zhang J."/>
            <person name="Wu F."/>
            <person name="Li X."/>
            <person name="Wu D."/>
            <person name="Zhang M."/>
            <person name="Ou Z."/>
            <person name="Jie Z."/>
            <person name="Yan Q."/>
            <person name="Li P."/>
            <person name="Yi J."/>
            <person name="Peng Y."/>
        </authorList>
    </citation>
    <scope>NUCLEOTIDE SEQUENCE [LARGE SCALE GENOMIC DNA]</scope>
    <source>
        <strain evidence="1 2">GP24</strain>
    </source>
</reference>
<sequence length="157" mass="17827">MPLTLRFSDDEARDLAEMLSMAAAVAAANQQDGAEARLAAWGKLISRLMEELSSTPKLKGRIAYADDLGGYAFTRQYEENAFYQDCLDEYRDNIFWADLVTRMADKAISEHLGPEYFENMPEEDRRQTAEALEKSLWQECARYGIDRLGFILPPTDG</sequence>
<evidence type="ECO:0000313" key="2">
    <source>
        <dbReference type="Proteomes" id="UP000236000"/>
    </source>
</evidence>
<dbReference type="Proteomes" id="UP000236000">
    <property type="component" value="Unassembled WGS sequence"/>
</dbReference>
<name>A0A2N8HCL9_9BACT</name>
<accession>A0A2N8HCL9</accession>